<name>A0A364KU85_TALAM</name>
<dbReference type="PANTHER" id="PTHR11695:SF294">
    <property type="entry name" value="RETICULON-4-INTERACTING PROTEIN 1, MITOCHONDRIAL"/>
    <property type="match status" value="1"/>
</dbReference>
<dbReference type="SUPFAM" id="SSF51735">
    <property type="entry name" value="NAD(P)-binding Rossmann-fold domains"/>
    <property type="match status" value="1"/>
</dbReference>
<evidence type="ECO:0000259" key="1">
    <source>
        <dbReference type="SMART" id="SM00829"/>
    </source>
</evidence>
<dbReference type="InterPro" id="IPR036291">
    <property type="entry name" value="NAD(P)-bd_dom_sf"/>
</dbReference>
<dbReference type="CDD" id="cd05289">
    <property type="entry name" value="MDR_like_2"/>
    <property type="match status" value="1"/>
</dbReference>
<proteinExistence type="predicted"/>
<dbReference type="AlphaFoldDB" id="A0A364KU85"/>
<dbReference type="PANTHER" id="PTHR11695">
    <property type="entry name" value="ALCOHOL DEHYDROGENASE RELATED"/>
    <property type="match status" value="1"/>
</dbReference>
<dbReference type="Gene3D" id="3.40.50.720">
    <property type="entry name" value="NAD(P)-binding Rossmann-like Domain"/>
    <property type="match status" value="1"/>
</dbReference>
<reference evidence="2 3" key="1">
    <citation type="journal article" date="2017" name="Biotechnol. Biofuels">
        <title>Differential beta-glucosidase expression as a function of carbon source availability in Talaromyces amestolkiae: a genomic and proteomic approach.</title>
        <authorList>
            <person name="de Eugenio L.I."/>
            <person name="Mendez-Liter J.A."/>
            <person name="Nieto-Dominguez M."/>
            <person name="Alonso L."/>
            <person name="Gil-Munoz J."/>
            <person name="Barriuso J."/>
            <person name="Prieto A."/>
            <person name="Martinez M.J."/>
        </authorList>
    </citation>
    <scope>NUCLEOTIDE SEQUENCE [LARGE SCALE GENOMIC DNA]</scope>
    <source>
        <strain evidence="2 3">CIB</strain>
    </source>
</reference>
<dbReference type="Gene3D" id="3.90.180.10">
    <property type="entry name" value="Medium-chain alcohol dehydrogenases, catalytic domain"/>
    <property type="match status" value="1"/>
</dbReference>
<dbReference type="InterPro" id="IPR020843">
    <property type="entry name" value="ER"/>
</dbReference>
<dbReference type="Proteomes" id="UP000249363">
    <property type="component" value="Unassembled WGS sequence"/>
</dbReference>
<dbReference type="STRING" id="1196081.A0A364KU85"/>
<dbReference type="OrthoDB" id="191139at2759"/>
<dbReference type="InterPro" id="IPR011032">
    <property type="entry name" value="GroES-like_sf"/>
</dbReference>
<gene>
    <name evidence="2" type="ORF">BHQ10_003063</name>
</gene>
<dbReference type="Pfam" id="PF08240">
    <property type="entry name" value="ADH_N"/>
    <property type="match status" value="1"/>
</dbReference>
<dbReference type="SMART" id="SM00829">
    <property type="entry name" value="PKS_ER"/>
    <property type="match status" value="1"/>
</dbReference>
<dbReference type="RefSeq" id="XP_040731567.1">
    <property type="nucleotide sequence ID" value="XM_040875278.1"/>
</dbReference>
<dbReference type="GO" id="GO:0016491">
    <property type="term" value="F:oxidoreductase activity"/>
    <property type="evidence" value="ECO:0007669"/>
    <property type="project" value="InterPro"/>
</dbReference>
<dbReference type="InterPro" id="IPR013154">
    <property type="entry name" value="ADH-like_N"/>
</dbReference>
<evidence type="ECO:0000313" key="3">
    <source>
        <dbReference type="Proteomes" id="UP000249363"/>
    </source>
</evidence>
<dbReference type="SUPFAM" id="SSF50129">
    <property type="entry name" value="GroES-like"/>
    <property type="match status" value="1"/>
</dbReference>
<dbReference type="EMBL" id="MIKG01000004">
    <property type="protein sequence ID" value="RAO67051.1"/>
    <property type="molecule type" value="Genomic_DNA"/>
</dbReference>
<feature type="domain" description="Enoyl reductase (ER)" evidence="1">
    <location>
        <begin position="1"/>
        <end position="337"/>
    </location>
</feature>
<organism evidence="2 3">
    <name type="scientific">Talaromyces amestolkiae</name>
    <dbReference type="NCBI Taxonomy" id="1196081"/>
    <lineage>
        <taxon>Eukaryota</taxon>
        <taxon>Fungi</taxon>
        <taxon>Dikarya</taxon>
        <taxon>Ascomycota</taxon>
        <taxon>Pezizomycotina</taxon>
        <taxon>Eurotiomycetes</taxon>
        <taxon>Eurotiomycetidae</taxon>
        <taxon>Eurotiales</taxon>
        <taxon>Trichocomaceae</taxon>
        <taxon>Talaromyces</taxon>
        <taxon>Talaromyces sect. Talaromyces</taxon>
    </lineage>
</organism>
<sequence>MMTLPIPRVEEPDQILIKVHAASINPVDVQVASGMAKKFWPQPFPYKIGYDLSGTVVAVGSAVAHTNPDLAPGAEVYTRLPESCRGSVSDYAISTVSTTAKKPQSISHSEAASFPLVSLTTLQTFDLAASHFKDKGGLAEKTLLIPGGLSGTGSIAVQLAKRVFNAGRVITTLSTSKIAQLDTYLDKDLVDKIVDYTKEDPLKVIPPGSIDFMYDTMGHGVSLLPLMKKGGIIVTISSLPFGPKLKTGMPEMPSAMRWILNTIGGINQFRAQRYGVTYLHLFIEPSAEDLKRLATWIDKGKVKPVVGVKATFDDLEKIREECQRIYSKKGIIGKFVIDIS</sequence>
<evidence type="ECO:0000313" key="2">
    <source>
        <dbReference type="EMBL" id="RAO67051.1"/>
    </source>
</evidence>
<keyword evidence="3" id="KW-1185">Reference proteome</keyword>
<dbReference type="Pfam" id="PF13602">
    <property type="entry name" value="ADH_zinc_N_2"/>
    <property type="match status" value="1"/>
</dbReference>
<dbReference type="GeneID" id="63792279"/>
<protein>
    <recommendedName>
        <fullName evidence="1">Enoyl reductase (ER) domain-containing protein</fullName>
    </recommendedName>
</protein>
<comment type="caution">
    <text evidence="2">The sequence shown here is derived from an EMBL/GenBank/DDBJ whole genome shotgun (WGS) entry which is preliminary data.</text>
</comment>
<dbReference type="InterPro" id="IPR050700">
    <property type="entry name" value="YIM1/Zinc_Alcohol_DH_Fams"/>
</dbReference>
<accession>A0A364KU85</accession>